<keyword evidence="5" id="KW-0528">Neurotoxin</keyword>
<feature type="region of interest" description="Disordered" evidence="7">
    <location>
        <begin position="611"/>
        <end position="630"/>
    </location>
</feature>
<dbReference type="PANTHER" id="PTHR16267">
    <property type="entry name" value="BANK1/PIK3AP1 FAMILY MEMBER"/>
    <property type="match status" value="1"/>
</dbReference>
<accession>A0ABM1SRU1</accession>
<evidence type="ECO:0000256" key="5">
    <source>
        <dbReference type="ARBA" id="ARBA00023028"/>
    </source>
</evidence>
<keyword evidence="4" id="KW-0597">Phosphoprotein</keyword>
<dbReference type="RefSeq" id="XP_022246347.1">
    <property type="nucleotide sequence ID" value="XM_022390639.1"/>
</dbReference>
<proteinExistence type="predicted"/>
<feature type="region of interest" description="Disordered" evidence="7">
    <location>
        <begin position="961"/>
        <end position="1019"/>
    </location>
</feature>
<dbReference type="Gene3D" id="1.25.40.20">
    <property type="entry name" value="Ankyrin repeat-containing domain"/>
    <property type="match status" value="1"/>
</dbReference>
<dbReference type="SMART" id="SM01282">
    <property type="entry name" value="DBB"/>
    <property type="match status" value="1"/>
</dbReference>
<name>A0ABM1SRU1_LIMPO</name>
<organism evidence="9 10">
    <name type="scientific">Limulus polyphemus</name>
    <name type="common">Atlantic horseshoe crab</name>
    <dbReference type="NCBI Taxonomy" id="6850"/>
    <lineage>
        <taxon>Eukaryota</taxon>
        <taxon>Metazoa</taxon>
        <taxon>Ecdysozoa</taxon>
        <taxon>Arthropoda</taxon>
        <taxon>Chelicerata</taxon>
        <taxon>Merostomata</taxon>
        <taxon>Xiphosura</taxon>
        <taxon>Limulidae</taxon>
        <taxon>Limulus</taxon>
    </lineage>
</organism>
<evidence type="ECO:0000256" key="1">
    <source>
        <dbReference type="ARBA" id="ARBA00004175"/>
    </source>
</evidence>
<dbReference type="InterPro" id="IPR041340">
    <property type="entry name" value="PIK3AP1_TIR"/>
</dbReference>
<evidence type="ECO:0000256" key="2">
    <source>
        <dbReference type="ARBA" id="ARBA00022483"/>
    </source>
</evidence>
<feature type="region of interest" description="Disordered" evidence="7">
    <location>
        <begin position="487"/>
        <end position="510"/>
    </location>
</feature>
<evidence type="ECO:0000313" key="9">
    <source>
        <dbReference type="Proteomes" id="UP000694941"/>
    </source>
</evidence>
<feature type="compositionally biased region" description="Low complexity" evidence="7">
    <location>
        <begin position="978"/>
        <end position="987"/>
    </location>
</feature>
<sequence>MVQLQRAIGALRNRLTRIVATNSRVSMASPDLTILFCEDAKEWDRYLTQTFLSCSGPQSISINHERLETLVFPLPSVCAQSFTSAKAVLIIMSPASLEFIDGHAEVFELGKLLRPNQTVAMLCGIDEGDISPFHKAALVSYDAWPRLIARDQDRECVENVIETTFGVLNRAQESRAFQKAQFKVSPRKIKEGNGKVFVILDRAIRDDQKVQIILEGNGVKEMPVKRRNPYTLQFVVPDGCMQVCKLLNVHVKCDDFFLGVRALKCESKMGELFTLLQSVNSPYEMLRQTMGVASCSEVDNLLVKNFQRNLPSNGFKLLDLDINLNQKSEEELPTLLHFAARYGLRELTSQLLQCSGAAQACKLQNVNGFSPAQLANQEGHNDIAGMLEDYQKLTESDGFDSSADGTMEAIYECMQDNEDPESHIYDVPFPVPIPSIFGNLNDVPVYTRSMLIEGHVESHYLEMASGYKPQNSENLEPHEKVLLGIEEDKKNEKDEQVNETELRNTSTTQLSSLNESANHRELIALSTGQKELLDILESYKKGARFSEVEKLFLEWQMHHIVPSENSIEGLKKLREIYKRAKKQKYTKRQTKNFFELQTIFSSKLGRKDVLTAKQHQSMSSVAGRKDGQKENEDILQQRISTLSTLSFTSSSSSSSIDGVNLNSNYDSGNDSCDDLVRSKEDITVRKMVSVNGQTNRPPVPPPRPQNLRKLSIQKSSSSKSSGRLVSHQQKLNKFENLTYKNIPPVMVPNKISSQTTASEENSESIYYNSDAYYLKTKHTEFPENSTKNKSCTPTPPLDMLPSGQLFKELNEQSHRKYRTPVERTNSERFSRKPSGTSHMSVHYQLSTSDSCPALNLSVSAEDYTTKASNEKMLLHRSDELHYVIPPPPIAVVKKHEESDVTLHSNHDYAIPRKPEQIGKICKEEKRINKVLVLPKPVPLNKDSDSELHYYNLLPSKGFREIQLGDDMPDEPPPPPPVDDLSTSLTSSGSPFKPGAPPLPPRGMTAPRPQMNMNYKSKYK</sequence>
<keyword evidence="9" id="KW-1185">Reference proteome</keyword>
<dbReference type="Pfam" id="PF14545">
    <property type="entry name" value="DBB"/>
    <property type="match status" value="1"/>
</dbReference>
<keyword evidence="5" id="KW-0800">Toxin</keyword>
<comment type="subcellular location">
    <subcellularLocation>
        <location evidence="1">Target cell membrane</location>
    </subcellularLocation>
</comment>
<feature type="compositionally biased region" description="Polar residues" evidence="7">
    <location>
        <begin position="1010"/>
        <end position="1019"/>
    </location>
</feature>
<keyword evidence="3" id="KW-1052">Target cell membrane</keyword>
<dbReference type="SUPFAM" id="SSF48403">
    <property type="entry name" value="Ankyrin repeat"/>
    <property type="match status" value="1"/>
</dbReference>
<dbReference type="Gene3D" id="3.40.50.10140">
    <property type="entry name" value="Toll/interleukin-1 receptor homology (TIR) domain"/>
    <property type="match status" value="1"/>
</dbReference>
<keyword evidence="6" id="KW-0472">Membrane</keyword>
<keyword evidence="6" id="KW-1053">Target membrane</keyword>
<feature type="compositionally biased region" description="Basic and acidic residues" evidence="7">
    <location>
        <begin position="487"/>
        <end position="502"/>
    </location>
</feature>
<feature type="region of interest" description="Disordered" evidence="7">
    <location>
        <begin position="688"/>
        <end position="726"/>
    </location>
</feature>
<keyword evidence="2" id="KW-0268">Exocytosis</keyword>
<evidence type="ECO:0000256" key="4">
    <source>
        <dbReference type="ARBA" id="ARBA00022553"/>
    </source>
</evidence>
<evidence type="ECO:0000256" key="6">
    <source>
        <dbReference type="ARBA" id="ARBA00023298"/>
    </source>
</evidence>
<reference evidence="10" key="1">
    <citation type="submission" date="2025-08" db="UniProtKB">
        <authorList>
            <consortium name="RefSeq"/>
        </authorList>
    </citation>
    <scope>IDENTIFICATION</scope>
    <source>
        <tissue evidence="10">Muscle</tissue>
    </source>
</reference>
<feature type="domain" description="DBB" evidence="8">
    <location>
        <begin position="184"/>
        <end position="318"/>
    </location>
</feature>
<dbReference type="InterPro" id="IPR052446">
    <property type="entry name" value="B-cell_PI3K-Signaling_Adptrs"/>
</dbReference>
<evidence type="ECO:0000256" key="7">
    <source>
        <dbReference type="SAM" id="MobiDB-lite"/>
    </source>
</evidence>
<evidence type="ECO:0000313" key="10">
    <source>
        <dbReference type="RefSeq" id="XP_022246347.1"/>
    </source>
</evidence>
<dbReference type="PROSITE" id="PS51376">
    <property type="entry name" value="DBB"/>
    <property type="match status" value="1"/>
</dbReference>
<dbReference type="Proteomes" id="UP000694941">
    <property type="component" value="Unplaced"/>
</dbReference>
<dbReference type="InterPro" id="IPR036770">
    <property type="entry name" value="Ankyrin_rpt-contain_sf"/>
</dbReference>
<evidence type="ECO:0000259" key="8">
    <source>
        <dbReference type="PROSITE" id="PS51376"/>
    </source>
</evidence>
<dbReference type="InterPro" id="IPR035897">
    <property type="entry name" value="Toll_tir_struct_dom_sf"/>
</dbReference>
<gene>
    <name evidence="10" type="primary">LOC106463192</name>
</gene>
<dbReference type="GeneID" id="106463192"/>
<dbReference type="InterPro" id="IPR017893">
    <property type="entry name" value="DBB_domain"/>
</dbReference>
<protein>
    <submittedName>
        <fullName evidence="10">Phosphoinositide 3-kinase adapter protein 1-like isoform X2</fullName>
    </submittedName>
</protein>
<dbReference type="PANTHER" id="PTHR16267:SF11">
    <property type="entry name" value="STUMPS, ISOFORM E"/>
    <property type="match status" value="1"/>
</dbReference>
<dbReference type="Pfam" id="PF18567">
    <property type="entry name" value="TIR_3"/>
    <property type="match status" value="1"/>
</dbReference>
<evidence type="ECO:0000256" key="3">
    <source>
        <dbReference type="ARBA" id="ARBA00022537"/>
    </source>
</evidence>
<keyword evidence="5" id="KW-0638">Presynaptic neurotoxin</keyword>